<dbReference type="RefSeq" id="WP_345339969.1">
    <property type="nucleotide sequence ID" value="NZ_BAABLI010000012.1"/>
</dbReference>
<dbReference type="InterPro" id="IPR028939">
    <property type="entry name" value="P5C_Rdtase_cat_N"/>
</dbReference>
<keyword evidence="4 6" id="KW-0028">Amino-acid biosynthesis</keyword>
<dbReference type="Proteomes" id="UP001597380">
    <property type="component" value="Unassembled WGS sequence"/>
</dbReference>
<dbReference type="InterPro" id="IPR053790">
    <property type="entry name" value="P5CR-like_CS"/>
</dbReference>
<comment type="function">
    <text evidence="4">Catalyzes the reduction of 1-pyrroline-5-carboxylate (PCA) to L-proline.</text>
</comment>
<evidence type="ECO:0000256" key="1">
    <source>
        <dbReference type="ARBA" id="ARBA00005525"/>
    </source>
</evidence>
<keyword evidence="3 4" id="KW-0560">Oxidoreductase</keyword>
<evidence type="ECO:0000256" key="2">
    <source>
        <dbReference type="ARBA" id="ARBA00022857"/>
    </source>
</evidence>
<dbReference type="Gene3D" id="3.40.50.720">
    <property type="entry name" value="NAD(P)-binding Rossmann-like Domain"/>
    <property type="match status" value="1"/>
</dbReference>
<evidence type="ECO:0000313" key="9">
    <source>
        <dbReference type="EMBL" id="MFD2097106.1"/>
    </source>
</evidence>
<comment type="subcellular location">
    <subcellularLocation>
        <location evidence="4">Cytoplasm</location>
    </subcellularLocation>
</comment>
<dbReference type="InterPro" id="IPR029036">
    <property type="entry name" value="P5CR_dimer"/>
</dbReference>
<dbReference type="PANTHER" id="PTHR11645">
    <property type="entry name" value="PYRROLINE-5-CARBOXYLATE REDUCTASE"/>
    <property type="match status" value="1"/>
</dbReference>
<proteinExistence type="inferred from homology"/>
<dbReference type="GO" id="GO:0004735">
    <property type="term" value="F:pyrroline-5-carboxylate reductase activity"/>
    <property type="evidence" value="ECO:0007669"/>
    <property type="project" value="UniProtKB-EC"/>
</dbReference>
<gene>
    <name evidence="4 9" type="primary">proC</name>
    <name evidence="9" type="ORF">ACFSJ3_14010</name>
</gene>
<evidence type="ECO:0000256" key="6">
    <source>
        <dbReference type="RuleBase" id="RU003903"/>
    </source>
</evidence>
<comment type="catalytic activity">
    <reaction evidence="4 6">
        <text>L-proline + NADP(+) = (S)-1-pyrroline-5-carboxylate + NADPH + 2 H(+)</text>
        <dbReference type="Rhea" id="RHEA:14109"/>
        <dbReference type="ChEBI" id="CHEBI:15378"/>
        <dbReference type="ChEBI" id="CHEBI:17388"/>
        <dbReference type="ChEBI" id="CHEBI:57783"/>
        <dbReference type="ChEBI" id="CHEBI:58349"/>
        <dbReference type="ChEBI" id="CHEBI:60039"/>
        <dbReference type="EC" id="1.5.1.2"/>
    </reaction>
</comment>
<comment type="catalytic activity">
    <reaction evidence="4">
        <text>L-proline + NAD(+) = (S)-1-pyrroline-5-carboxylate + NADH + 2 H(+)</text>
        <dbReference type="Rhea" id="RHEA:14105"/>
        <dbReference type="ChEBI" id="CHEBI:15378"/>
        <dbReference type="ChEBI" id="CHEBI:17388"/>
        <dbReference type="ChEBI" id="CHEBI:57540"/>
        <dbReference type="ChEBI" id="CHEBI:57945"/>
        <dbReference type="ChEBI" id="CHEBI:60039"/>
        <dbReference type="EC" id="1.5.1.2"/>
    </reaction>
</comment>
<comment type="pathway">
    <text evidence="4 6">Amino-acid biosynthesis; L-proline biosynthesis; L-proline from L-glutamate 5-semialdehyde: step 1/1.</text>
</comment>
<accession>A0ABW4XRG7</accession>
<organism evidence="9 10">
    <name type="scientific">Corallincola platygyrae</name>
    <dbReference type="NCBI Taxonomy" id="1193278"/>
    <lineage>
        <taxon>Bacteria</taxon>
        <taxon>Pseudomonadati</taxon>
        <taxon>Pseudomonadota</taxon>
        <taxon>Gammaproteobacteria</taxon>
        <taxon>Alteromonadales</taxon>
        <taxon>Psychromonadaceae</taxon>
        <taxon>Corallincola</taxon>
    </lineage>
</organism>
<dbReference type="PROSITE" id="PS00521">
    <property type="entry name" value="P5CR"/>
    <property type="match status" value="1"/>
</dbReference>
<sequence>MFEQQEHKKITFIGGGNMARSIIGGLIKRGYPAKLISVTAPTDRTRERMADDFGVNTFEDNAKGANDADVVVLAVKPQLLDVVCERLVADMGGHGDKLYLSIAAGVPLEKLRTYLSGAPRIVRSMPNTPSLLGLGMTGLYAPAGAKNEDKMLCQGLMEAVGKIVWVEEEAGINHVIAAAGSAPAYFFLFMEAIQKEAENMGFDAETARELVQQTALGAAQMVTESTLSFSTLRAQVTSKGGTTAEAIRTFEEGALSELVAKAMRAAVDRADEMAKQF</sequence>
<dbReference type="EC" id="1.5.1.2" evidence="4 5"/>
<dbReference type="InterPro" id="IPR000304">
    <property type="entry name" value="Pyrroline-COOH_reductase"/>
</dbReference>
<dbReference type="HAMAP" id="MF_01925">
    <property type="entry name" value="P5C_reductase"/>
    <property type="match status" value="1"/>
</dbReference>
<evidence type="ECO:0000256" key="5">
    <source>
        <dbReference type="NCBIfam" id="TIGR00112"/>
    </source>
</evidence>
<dbReference type="InterPro" id="IPR008927">
    <property type="entry name" value="6-PGluconate_DH-like_C_sf"/>
</dbReference>
<dbReference type="Pfam" id="PF14748">
    <property type="entry name" value="P5CR_dimer"/>
    <property type="match status" value="1"/>
</dbReference>
<name>A0ABW4XRG7_9GAMM</name>
<reference evidence="10" key="1">
    <citation type="journal article" date="2019" name="Int. J. Syst. Evol. Microbiol.">
        <title>The Global Catalogue of Microorganisms (GCM) 10K type strain sequencing project: providing services to taxonomists for standard genome sequencing and annotation.</title>
        <authorList>
            <consortium name="The Broad Institute Genomics Platform"/>
            <consortium name="The Broad Institute Genome Sequencing Center for Infectious Disease"/>
            <person name="Wu L."/>
            <person name="Ma J."/>
        </authorList>
    </citation>
    <scope>NUCLEOTIDE SEQUENCE [LARGE SCALE GENOMIC DNA]</scope>
    <source>
        <strain evidence="10">CGMCC 1.10992</strain>
    </source>
</reference>
<keyword evidence="4" id="KW-0963">Cytoplasm</keyword>
<comment type="caution">
    <text evidence="9">The sequence shown here is derived from an EMBL/GenBank/DDBJ whole genome shotgun (WGS) entry which is preliminary data.</text>
</comment>
<dbReference type="PANTHER" id="PTHR11645:SF0">
    <property type="entry name" value="PYRROLINE-5-CARBOXYLATE REDUCTASE 3"/>
    <property type="match status" value="1"/>
</dbReference>
<feature type="domain" description="Pyrroline-5-carboxylate reductase dimerisation" evidence="8">
    <location>
        <begin position="169"/>
        <end position="273"/>
    </location>
</feature>
<evidence type="ECO:0000313" key="10">
    <source>
        <dbReference type="Proteomes" id="UP001597380"/>
    </source>
</evidence>
<dbReference type="Gene3D" id="1.10.3730.10">
    <property type="entry name" value="ProC C-terminal domain-like"/>
    <property type="match status" value="1"/>
</dbReference>
<evidence type="ECO:0000256" key="3">
    <source>
        <dbReference type="ARBA" id="ARBA00023002"/>
    </source>
</evidence>
<keyword evidence="10" id="KW-1185">Reference proteome</keyword>
<keyword evidence="2 4" id="KW-0521">NADP</keyword>
<dbReference type="Pfam" id="PF03807">
    <property type="entry name" value="F420_oxidored"/>
    <property type="match status" value="1"/>
</dbReference>
<evidence type="ECO:0000259" key="7">
    <source>
        <dbReference type="Pfam" id="PF03807"/>
    </source>
</evidence>
<dbReference type="SUPFAM" id="SSF51735">
    <property type="entry name" value="NAD(P)-binding Rossmann-fold domains"/>
    <property type="match status" value="1"/>
</dbReference>
<dbReference type="NCBIfam" id="TIGR00112">
    <property type="entry name" value="proC"/>
    <property type="match status" value="1"/>
</dbReference>
<dbReference type="SUPFAM" id="SSF48179">
    <property type="entry name" value="6-phosphogluconate dehydrogenase C-terminal domain-like"/>
    <property type="match status" value="1"/>
</dbReference>
<keyword evidence="4 6" id="KW-0641">Proline biosynthesis</keyword>
<protein>
    <recommendedName>
        <fullName evidence="4 5">Pyrroline-5-carboxylate reductase</fullName>
        <shortName evidence="4">P5C reductase</shortName>
        <shortName evidence="4">P5CR</shortName>
        <ecNumber evidence="4 5">1.5.1.2</ecNumber>
    </recommendedName>
    <alternativeName>
        <fullName evidence="4">PCA reductase</fullName>
    </alternativeName>
</protein>
<evidence type="ECO:0000256" key="4">
    <source>
        <dbReference type="HAMAP-Rule" id="MF_01925"/>
    </source>
</evidence>
<feature type="domain" description="Pyrroline-5-carboxylate reductase catalytic N-terminal" evidence="7">
    <location>
        <begin position="9"/>
        <end position="105"/>
    </location>
</feature>
<comment type="similarity">
    <text evidence="1 4 6">Belongs to the pyrroline-5-carboxylate reductase family.</text>
</comment>
<evidence type="ECO:0000259" key="8">
    <source>
        <dbReference type="Pfam" id="PF14748"/>
    </source>
</evidence>
<dbReference type="InterPro" id="IPR036291">
    <property type="entry name" value="NAD(P)-bd_dom_sf"/>
</dbReference>
<dbReference type="PIRSF" id="PIRSF000193">
    <property type="entry name" value="Pyrrol-5-carb_rd"/>
    <property type="match status" value="1"/>
</dbReference>
<dbReference type="EMBL" id="JBHUHT010000016">
    <property type="protein sequence ID" value="MFD2097106.1"/>
    <property type="molecule type" value="Genomic_DNA"/>
</dbReference>